<evidence type="ECO:0000256" key="1">
    <source>
        <dbReference type="ARBA" id="ARBA00010577"/>
    </source>
</evidence>
<dbReference type="Pfam" id="PF03963">
    <property type="entry name" value="FlgD"/>
    <property type="match status" value="1"/>
</dbReference>
<protein>
    <recommendedName>
        <fullName evidence="2">Basal-body rod modification protein FlgD</fullName>
    </recommendedName>
</protein>
<evidence type="ECO:0000313" key="5">
    <source>
        <dbReference type="EMBL" id="SHN17949.1"/>
    </source>
</evidence>
<dbReference type="STRING" id="551987.SAMN05192549_105186"/>
<dbReference type="InterPro" id="IPR005648">
    <property type="entry name" value="FlgD"/>
</dbReference>
<evidence type="ECO:0000256" key="4">
    <source>
        <dbReference type="ARBA" id="ARBA00024746"/>
    </source>
</evidence>
<keyword evidence="5" id="KW-0282">Flagellum</keyword>
<dbReference type="RefSeq" id="WP_072784943.1">
    <property type="nucleotide sequence ID" value="NZ_FRCX01000005.1"/>
</dbReference>
<dbReference type="Proteomes" id="UP000184339">
    <property type="component" value="Unassembled WGS sequence"/>
</dbReference>
<dbReference type="EMBL" id="FRCX01000005">
    <property type="protein sequence ID" value="SHN17949.1"/>
    <property type="molecule type" value="Genomic_DNA"/>
</dbReference>
<sequence>MSIGAVSGAGSADLQANNLGLQDFMKILLTQLTYQDPLKPMDNQAFMAQMAQFTALQQAQDTNSKMDTLISTQSALQSVGLIGKIVDVATSSGQVTGTVNALNFSTALPTFSITPASGGLPLTNLSLSQINAVRTTL</sequence>
<name>A0A1M7PL30_9BURK</name>
<evidence type="ECO:0000256" key="3">
    <source>
        <dbReference type="ARBA" id="ARBA00022795"/>
    </source>
</evidence>
<comment type="similarity">
    <text evidence="1">Belongs to the FlgD family.</text>
</comment>
<keyword evidence="5" id="KW-0966">Cell projection</keyword>
<keyword evidence="6" id="KW-1185">Reference proteome</keyword>
<comment type="function">
    <text evidence="4">Required for flagellar hook formation. May act as a scaffolding protein.</text>
</comment>
<evidence type="ECO:0000256" key="2">
    <source>
        <dbReference type="ARBA" id="ARBA00016013"/>
    </source>
</evidence>
<proteinExistence type="inferred from homology"/>
<keyword evidence="5" id="KW-0969">Cilium</keyword>
<reference evidence="6" key="1">
    <citation type="submission" date="2016-11" db="EMBL/GenBank/DDBJ databases">
        <authorList>
            <person name="Varghese N."/>
            <person name="Submissions S."/>
        </authorList>
    </citation>
    <scope>NUCLEOTIDE SEQUENCE [LARGE SCALE GENOMIC DNA]</scope>
    <source>
        <strain evidence="6">Sac-22</strain>
    </source>
</reference>
<gene>
    <name evidence="5" type="ORF">SAMN05192549_105186</name>
</gene>
<dbReference type="GO" id="GO:0044781">
    <property type="term" value="P:bacterial-type flagellum organization"/>
    <property type="evidence" value="ECO:0007669"/>
    <property type="project" value="UniProtKB-KW"/>
</dbReference>
<dbReference type="AlphaFoldDB" id="A0A1M7PL30"/>
<keyword evidence="3" id="KW-1005">Bacterial flagellum biogenesis</keyword>
<evidence type="ECO:0000313" key="6">
    <source>
        <dbReference type="Proteomes" id="UP000184339"/>
    </source>
</evidence>
<organism evidence="5 6">
    <name type="scientific">Duganella sacchari</name>
    <dbReference type="NCBI Taxonomy" id="551987"/>
    <lineage>
        <taxon>Bacteria</taxon>
        <taxon>Pseudomonadati</taxon>
        <taxon>Pseudomonadota</taxon>
        <taxon>Betaproteobacteria</taxon>
        <taxon>Burkholderiales</taxon>
        <taxon>Oxalobacteraceae</taxon>
        <taxon>Telluria group</taxon>
        <taxon>Duganella</taxon>
    </lineage>
</organism>
<accession>A0A1M7PL30</accession>
<dbReference type="OrthoDB" id="9785233at2"/>